<dbReference type="InterPro" id="IPR000458">
    <property type="entry name" value="Tryp_mucin"/>
</dbReference>
<proteinExistence type="predicted"/>
<dbReference type="Pfam" id="PF01456">
    <property type="entry name" value="Mucin"/>
    <property type="match status" value="1"/>
</dbReference>
<dbReference type="VEuPathDB" id="TriTrypDB:TcCLB.506409.100"/>
<keyword evidence="2" id="KW-0732">Signal</keyword>
<evidence type="ECO:0000256" key="1">
    <source>
        <dbReference type="SAM" id="MobiDB-lite"/>
    </source>
</evidence>
<dbReference type="VEuPathDB" id="TriTrypDB:C3747_105g91"/>
<dbReference type="VEuPathDB" id="TriTrypDB:TcCL_Unassigned05558"/>
<evidence type="ECO:0000313" key="3">
    <source>
        <dbReference type="EMBL" id="PWV07132.1"/>
    </source>
</evidence>
<accession>A0A2V2WFZ3</accession>
<comment type="caution">
    <text evidence="3">The sequence shown here is derived from an EMBL/GenBank/DDBJ whole genome shotgun (WGS) entry which is preliminary data.</text>
</comment>
<dbReference type="VEuPathDB" id="TriTrypDB:C4B63_5g183"/>
<evidence type="ECO:0000256" key="2">
    <source>
        <dbReference type="SAM" id="SignalP"/>
    </source>
</evidence>
<feature type="compositionally biased region" description="Low complexity" evidence="1">
    <location>
        <begin position="217"/>
        <end position="265"/>
    </location>
</feature>
<feature type="region of interest" description="Disordered" evidence="1">
    <location>
        <begin position="24"/>
        <end position="267"/>
    </location>
</feature>
<dbReference type="VEuPathDB" id="TriTrypDB:BCY84_21843"/>
<dbReference type="Proteomes" id="UP000246078">
    <property type="component" value="Unassembled WGS sequence"/>
</dbReference>
<feature type="chain" id="PRO_5016074573" evidence="2">
    <location>
        <begin position="25"/>
        <end position="326"/>
    </location>
</feature>
<feature type="compositionally biased region" description="Polar residues" evidence="1">
    <location>
        <begin position="129"/>
        <end position="139"/>
    </location>
</feature>
<protein>
    <submittedName>
        <fullName evidence="3">Putative mucin TcMUCII</fullName>
    </submittedName>
</protein>
<evidence type="ECO:0000313" key="4">
    <source>
        <dbReference type="Proteomes" id="UP000246078"/>
    </source>
</evidence>
<dbReference type="VEuPathDB" id="TriTrypDB:ECC02_011298"/>
<dbReference type="AlphaFoldDB" id="A0A2V2WFZ3"/>
<name>A0A2V2WFZ3_TRYCR</name>
<dbReference type="VEuPathDB" id="TriTrypDB:TcCLB.511099.40"/>
<dbReference type="VEuPathDB" id="TriTrypDB:TcCLB.506281.50"/>
<dbReference type="EMBL" id="PRFC01000105">
    <property type="protein sequence ID" value="PWV07132.1"/>
    <property type="molecule type" value="Genomic_DNA"/>
</dbReference>
<feature type="compositionally biased region" description="Polar residues" evidence="1">
    <location>
        <begin position="183"/>
        <end position="209"/>
    </location>
</feature>
<sequence length="326" mass="33924">MMTTCRLLCALLVFALCCCPSVSASDTDRAESNGIVTSRAIGTPELTLQGSSPPELPSTETRPAAKLGEDDGAGQSATGTSQADGNDDTSGSQGSTRQLGDQSNNKAVVTADTTKKTTTTESPEKTRNLEANTNVTTLLSPAPGEIPGNSRPEAAEESATEPAPGNILPEAPRLTVPEPKVNTEYNTVQKRGTNGTAGQESGTSTSTEQANKETEDAAPTTTTKTKTKATTTTTATTTKAPTTTTTTAPEAPSTTTTEAPTTTTTRAPSRLREIDGSLSSSAWVLPRWCLPHPRWRTPLWAEEVCAGCACQHPTAGFVRACCGSLY</sequence>
<feature type="compositionally biased region" description="Polar residues" evidence="1">
    <location>
        <begin position="75"/>
        <end position="105"/>
    </location>
</feature>
<organism evidence="3 4">
    <name type="scientific">Trypanosoma cruzi</name>
    <dbReference type="NCBI Taxonomy" id="5693"/>
    <lineage>
        <taxon>Eukaryota</taxon>
        <taxon>Discoba</taxon>
        <taxon>Euglenozoa</taxon>
        <taxon>Kinetoplastea</taxon>
        <taxon>Metakinetoplastina</taxon>
        <taxon>Trypanosomatida</taxon>
        <taxon>Trypanosomatidae</taxon>
        <taxon>Trypanosoma</taxon>
        <taxon>Schizotrypanum</taxon>
    </lineage>
</organism>
<dbReference type="VEuPathDB" id="TriTrypDB:TcCL_NonESM12836"/>
<feature type="signal peptide" evidence="2">
    <location>
        <begin position="1"/>
        <end position="24"/>
    </location>
</feature>
<gene>
    <name evidence="3" type="ORF">C3747_105g91</name>
</gene>
<reference evidence="3 4" key="1">
    <citation type="journal article" date="2018" name="Microb. Genom.">
        <title>Expanding an expanded genome: long-read sequencing of Trypanosoma cruzi.</title>
        <authorList>
            <person name="Berna L."/>
            <person name="Rodriguez M."/>
            <person name="Chiribao M.L."/>
            <person name="Parodi-Talice A."/>
            <person name="Pita S."/>
            <person name="Rijo G."/>
            <person name="Alvarez-Valin F."/>
            <person name="Robello C."/>
        </authorList>
    </citation>
    <scope>NUCLEOTIDE SEQUENCE [LARGE SCALE GENOMIC DNA]</scope>
    <source>
        <strain evidence="3 4">TCC</strain>
    </source>
</reference>
<feature type="compositionally biased region" description="Low complexity" evidence="1">
    <location>
        <begin position="106"/>
        <end position="120"/>
    </location>
</feature>